<dbReference type="GO" id="GO:0005345">
    <property type="term" value="F:purine nucleobase transmembrane transporter activity"/>
    <property type="evidence" value="ECO:0007669"/>
    <property type="project" value="TreeGrafter"/>
</dbReference>
<dbReference type="Pfam" id="PF00860">
    <property type="entry name" value="Xan_ur_permease"/>
    <property type="match status" value="1"/>
</dbReference>
<feature type="transmembrane region" description="Helical" evidence="7">
    <location>
        <begin position="130"/>
        <end position="149"/>
    </location>
</feature>
<organism evidence="8 9">
    <name type="scientific">Taxus chinensis</name>
    <name type="common">Chinese yew</name>
    <name type="synonym">Taxus wallichiana var. chinensis</name>
    <dbReference type="NCBI Taxonomy" id="29808"/>
    <lineage>
        <taxon>Eukaryota</taxon>
        <taxon>Viridiplantae</taxon>
        <taxon>Streptophyta</taxon>
        <taxon>Embryophyta</taxon>
        <taxon>Tracheophyta</taxon>
        <taxon>Spermatophyta</taxon>
        <taxon>Pinopsida</taxon>
        <taxon>Pinidae</taxon>
        <taxon>Conifers II</taxon>
        <taxon>Cupressales</taxon>
        <taxon>Taxaceae</taxon>
        <taxon>Taxus</taxon>
    </lineage>
</organism>
<dbReference type="Proteomes" id="UP000824469">
    <property type="component" value="Unassembled WGS sequence"/>
</dbReference>
<evidence type="ECO:0000313" key="9">
    <source>
        <dbReference type="Proteomes" id="UP000824469"/>
    </source>
</evidence>
<keyword evidence="6 7" id="KW-0472">Membrane</keyword>
<dbReference type="GO" id="GO:0012505">
    <property type="term" value="C:endomembrane system"/>
    <property type="evidence" value="ECO:0007669"/>
    <property type="project" value="UniProtKB-SubCell"/>
</dbReference>
<evidence type="ECO:0000256" key="5">
    <source>
        <dbReference type="ARBA" id="ARBA00022989"/>
    </source>
</evidence>
<name>A0AA38GL04_TAXCH</name>
<protein>
    <submittedName>
        <fullName evidence="8">Uncharacterized protein</fullName>
    </submittedName>
</protein>
<dbReference type="GO" id="GO:0005886">
    <property type="term" value="C:plasma membrane"/>
    <property type="evidence" value="ECO:0007669"/>
    <property type="project" value="TreeGrafter"/>
</dbReference>
<evidence type="ECO:0000256" key="1">
    <source>
        <dbReference type="ARBA" id="ARBA00004127"/>
    </source>
</evidence>
<evidence type="ECO:0000313" key="8">
    <source>
        <dbReference type="EMBL" id="KAH9322905.1"/>
    </source>
</evidence>
<comment type="similarity">
    <text evidence="2">Belongs to the nucleobase:cation symporter-2 (NCS2) (TC 2.A.40) family. Azg-like subfamily.</text>
</comment>
<evidence type="ECO:0000256" key="4">
    <source>
        <dbReference type="ARBA" id="ARBA00022692"/>
    </source>
</evidence>
<reference evidence="8 9" key="1">
    <citation type="journal article" date="2021" name="Nat. Plants">
        <title>The Taxus genome provides insights into paclitaxel biosynthesis.</title>
        <authorList>
            <person name="Xiong X."/>
            <person name="Gou J."/>
            <person name="Liao Q."/>
            <person name="Li Y."/>
            <person name="Zhou Q."/>
            <person name="Bi G."/>
            <person name="Li C."/>
            <person name="Du R."/>
            <person name="Wang X."/>
            <person name="Sun T."/>
            <person name="Guo L."/>
            <person name="Liang H."/>
            <person name="Lu P."/>
            <person name="Wu Y."/>
            <person name="Zhang Z."/>
            <person name="Ro D.K."/>
            <person name="Shang Y."/>
            <person name="Huang S."/>
            <person name="Yan J."/>
        </authorList>
    </citation>
    <scope>NUCLEOTIDE SEQUENCE [LARGE SCALE GENOMIC DNA]</scope>
    <source>
        <strain evidence="8">Ta-2019</strain>
    </source>
</reference>
<dbReference type="GO" id="GO:0015854">
    <property type="term" value="P:guanine transport"/>
    <property type="evidence" value="ECO:0007669"/>
    <property type="project" value="TreeGrafter"/>
</dbReference>
<keyword evidence="5 7" id="KW-1133">Transmembrane helix</keyword>
<evidence type="ECO:0000256" key="2">
    <source>
        <dbReference type="ARBA" id="ARBA00005697"/>
    </source>
</evidence>
<evidence type="ECO:0000256" key="6">
    <source>
        <dbReference type="ARBA" id="ARBA00023136"/>
    </source>
</evidence>
<keyword evidence="4 7" id="KW-0812">Transmembrane</keyword>
<dbReference type="EMBL" id="JAHRHJ020000003">
    <property type="protein sequence ID" value="KAH9322905.1"/>
    <property type="molecule type" value="Genomic_DNA"/>
</dbReference>
<keyword evidence="9" id="KW-1185">Reference proteome</keyword>
<gene>
    <name evidence="8" type="ORF">KI387_017544</name>
</gene>
<dbReference type="PANTHER" id="PTHR43337">
    <property type="entry name" value="XANTHINE/URACIL PERMEASE C887.17-RELATED"/>
    <property type="match status" value="1"/>
</dbReference>
<accession>A0AA38GL04</accession>
<dbReference type="AlphaFoldDB" id="A0AA38GL04"/>
<sequence>MAYILAVNANILTDLGGPCFVDDCLSVCNVLSVDVAACTGLYGNGTALRLVTPEPECKFTRVNPGYTNYLERTRKDLIMATVASSLIRCFIMGVFANLPLALTPSMGTNAYFAYTVVGFHGSGSIPYKSALAAVLIEGVLFLLIATLGLRKKLAKLVLKPVRISSSKE</sequence>
<proteinExistence type="inferred from homology"/>
<dbReference type="OMA" id="LIRCFIM"/>
<comment type="subcellular location">
    <subcellularLocation>
        <location evidence="1">Endomembrane system</location>
        <topology evidence="1">Multi-pass membrane protein</topology>
    </subcellularLocation>
</comment>
<evidence type="ECO:0000256" key="3">
    <source>
        <dbReference type="ARBA" id="ARBA00022448"/>
    </source>
</evidence>
<keyword evidence="3" id="KW-0813">Transport</keyword>
<dbReference type="InterPro" id="IPR045018">
    <property type="entry name" value="Azg-like"/>
</dbReference>
<dbReference type="PANTHER" id="PTHR43337:SF1">
    <property type="entry name" value="XANTHINE_URACIL PERMEASE C887.17-RELATED"/>
    <property type="match status" value="1"/>
</dbReference>
<comment type="caution">
    <text evidence="8">The sequence shown here is derived from an EMBL/GenBank/DDBJ whole genome shotgun (WGS) entry which is preliminary data.</text>
</comment>
<dbReference type="InterPro" id="IPR006043">
    <property type="entry name" value="NCS2"/>
</dbReference>
<evidence type="ECO:0000256" key="7">
    <source>
        <dbReference type="SAM" id="Phobius"/>
    </source>
</evidence>
<dbReference type="GO" id="GO:0015853">
    <property type="term" value="P:adenine transport"/>
    <property type="evidence" value="ECO:0007669"/>
    <property type="project" value="TreeGrafter"/>
</dbReference>